<dbReference type="InterPro" id="IPR036366">
    <property type="entry name" value="PGBDSf"/>
</dbReference>
<keyword evidence="3" id="KW-1185">Reference proteome</keyword>
<feature type="domain" description="Rv2525c-like glycoside hydrolase-like" evidence="1">
    <location>
        <begin position="75"/>
        <end position="291"/>
    </location>
</feature>
<name>A0A3G9J0S8_9ACTN</name>
<protein>
    <recommendedName>
        <fullName evidence="1">Rv2525c-like glycoside hydrolase-like domain-containing protein</fullName>
    </recommendedName>
</protein>
<dbReference type="EMBL" id="AP019307">
    <property type="protein sequence ID" value="BBH17238.1"/>
    <property type="molecule type" value="Genomic_DNA"/>
</dbReference>
<dbReference type="SUPFAM" id="SSF51445">
    <property type="entry name" value="(Trans)glycosidases"/>
    <property type="match status" value="1"/>
</dbReference>
<dbReference type="RefSeq" id="WP_125568254.1">
    <property type="nucleotide sequence ID" value="NZ_AP019307.1"/>
</dbReference>
<organism evidence="2 3">
    <name type="scientific">Nocardioides baekrokdamisoli</name>
    <dbReference type="NCBI Taxonomy" id="1804624"/>
    <lineage>
        <taxon>Bacteria</taxon>
        <taxon>Bacillati</taxon>
        <taxon>Actinomycetota</taxon>
        <taxon>Actinomycetes</taxon>
        <taxon>Propionibacteriales</taxon>
        <taxon>Nocardioidaceae</taxon>
        <taxon>Nocardioides</taxon>
    </lineage>
</organism>
<reference evidence="2 3" key="1">
    <citation type="submission" date="2018-11" db="EMBL/GenBank/DDBJ databases">
        <title>Complete genome sequence of Nocardioides baekrokdamisoli strain KCTC 39748.</title>
        <authorList>
            <person name="Kang S.W."/>
            <person name="Lee K.C."/>
            <person name="Kim K.K."/>
            <person name="Kim J.S."/>
            <person name="Kim D.S."/>
            <person name="Ko S.H."/>
            <person name="Yang S.H."/>
            <person name="Shin Y.K."/>
            <person name="Lee J.S."/>
        </authorList>
    </citation>
    <scope>NUCLEOTIDE SEQUENCE [LARGE SCALE GENOMIC DNA]</scope>
    <source>
        <strain evidence="2 3">KCTC 39748</strain>
    </source>
</reference>
<dbReference type="InterPro" id="IPR036365">
    <property type="entry name" value="PGBD-like_sf"/>
</dbReference>
<evidence type="ECO:0000259" key="1">
    <source>
        <dbReference type="Pfam" id="PF08924"/>
    </source>
</evidence>
<dbReference type="InterPro" id="IPR017853">
    <property type="entry name" value="GH"/>
</dbReference>
<dbReference type="Gene3D" id="3.20.20.80">
    <property type="entry name" value="Glycosidases"/>
    <property type="match status" value="1"/>
</dbReference>
<dbReference type="SUPFAM" id="SSF47090">
    <property type="entry name" value="PGBD-like"/>
    <property type="match status" value="2"/>
</dbReference>
<gene>
    <name evidence="2" type="ORF">Back2_15250</name>
</gene>
<dbReference type="OrthoDB" id="5171321at2"/>
<dbReference type="Proteomes" id="UP000271573">
    <property type="component" value="Chromosome"/>
</dbReference>
<accession>A0A3G9J0S8</accession>
<dbReference type="InterPro" id="IPR015020">
    <property type="entry name" value="Rv2525c-like_Glyco_Hydro-like"/>
</dbReference>
<dbReference type="Pfam" id="PF08924">
    <property type="entry name" value="Rv2525c_GlyHyd-like"/>
    <property type="match status" value="1"/>
</dbReference>
<dbReference type="Gene3D" id="1.10.101.10">
    <property type="entry name" value="PGBD-like superfamily/PGBD"/>
    <property type="match status" value="2"/>
</dbReference>
<proteinExistence type="predicted"/>
<dbReference type="KEGG" id="nbe:Back2_15250"/>
<evidence type="ECO:0000313" key="2">
    <source>
        <dbReference type="EMBL" id="BBH17238.1"/>
    </source>
</evidence>
<sequence>MTTELRHHERARPTLVVLVLTLALIAAGAYAYGPRIARSLGWLSSAQAPNPITPGNFTGYAFDQCNAPSQTAMDAWMKSSPYLGVGIYISGASRGCLAQPNLTAGWVRTQLAKGWKLLPITLGPQASCSGHFPRYGNDPVISANSTNSYATAYNQGVLEARRAVTAASALGIVKGSTLFYDLESYNTGITSCRVSALRFLTGWVKYLQSVGYASAVYSSASSGIASLADASSDKSFAMPRQVWIADWDGVPGTASEYISDTVWNPHSRVKQYRGGHNETHGGVTINVDNDFIDTGLGSVAPGVAHCASTQSRYGVKVDFSSYAPLQPSFPGHPVNAAQVQALRCLLSERAGFTGGVSSAYDRTLINAVKTWQISKGFTPSGKFTTQSWIALFASNSHPLLKYGSGSEEVRDLQRALDAADPRLGLPETGVALDMTATAVRAYRARHGLTQVSVVDPALWALLAAGKA</sequence>
<evidence type="ECO:0000313" key="3">
    <source>
        <dbReference type="Proteomes" id="UP000271573"/>
    </source>
</evidence>
<dbReference type="AlphaFoldDB" id="A0A3G9J0S8"/>